<accession>A0AA39KX22</accession>
<comment type="caution">
    <text evidence="1">The sequence shown here is derived from an EMBL/GenBank/DDBJ whole genome shotgun (WGS) entry which is preliminary data.</text>
</comment>
<organism evidence="1 2">
    <name type="scientific">Microctonus aethiopoides</name>
    <dbReference type="NCBI Taxonomy" id="144406"/>
    <lineage>
        <taxon>Eukaryota</taxon>
        <taxon>Metazoa</taxon>
        <taxon>Ecdysozoa</taxon>
        <taxon>Arthropoda</taxon>
        <taxon>Hexapoda</taxon>
        <taxon>Insecta</taxon>
        <taxon>Pterygota</taxon>
        <taxon>Neoptera</taxon>
        <taxon>Endopterygota</taxon>
        <taxon>Hymenoptera</taxon>
        <taxon>Apocrita</taxon>
        <taxon>Ichneumonoidea</taxon>
        <taxon>Braconidae</taxon>
        <taxon>Euphorinae</taxon>
        <taxon>Microctonus</taxon>
    </lineage>
</organism>
<evidence type="ECO:0000313" key="1">
    <source>
        <dbReference type="EMBL" id="KAK0177113.1"/>
    </source>
</evidence>
<sequence>MDESLLTAMNLSNSSKNYWKGFVTTILVQMFREYLKFMSVKGTRGNMAINETIFKAIFKTKSPILPDSPDSNNYVVANSGSTIVEIHRHSDRSGTIVSNPLPMCKIPQEVMNIVTANDYVPHAQHFE</sequence>
<keyword evidence="2" id="KW-1185">Reference proteome</keyword>
<evidence type="ECO:0000313" key="2">
    <source>
        <dbReference type="Proteomes" id="UP001168990"/>
    </source>
</evidence>
<name>A0AA39KX22_9HYME</name>
<dbReference type="AlphaFoldDB" id="A0AA39KX22"/>
<proteinExistence type="predicted"/>
<dbReference type="Proteomes" id="UP001168990">
    <property type="component" value="Unassembled WGS sequence"/>
</dbReference>
<reference evidence="1" key="2">
    <citation type="submission" date="2023-03" db="EMBL/GenBank/DDBJ databases">
        <authorList>
            <person name="Inwood S.N."/>
            <person name="Skelly J.G."/>
            <person name="Guhlin J."/>
            <person name="Harrop T.W.R."/>
            <person name="Goldson S.G."/>
            <person name="Dearden P.K."/>
        </authorList>
    </citation>
    <scope>NUCLEOTIDE SEQUENCE</scope>
    <source>
        <strain evidence="1">Irish</strain>
        <tissue evidence="1">Whole body</tissue>
    </source>
</reference>
<dbReference type="EMBL" id="JAQQBS010000001">
    <property type="protein sequence ID" value="KAK0177113.1"/>
    <property type="molecule type" value="Genomic_DNA"/>
</dbReference>
<protein>
    <submittedName>
        <fullName evidence="1">Uncharacterized protein</fullName>
    </submittedName>
</protein>
<reference evidence="1" key="1">
    <citation type="journal article" date="2023" name="bioRxiv">
        <title>Scaffold-level genome assemblies of two parasitoid biocontrol wasps reveal the parthenogenesis mechanism and an associated novel virus.</title>
        <authorList>
            <person name="Inwood S."/>
            <person name="Skelly J."/>
            <person name="Guhlin J."/>
            <person name="Harrop T."/>
            <person name="Goldson S."/>
            <person name="Dearden P."/>
        </authorList>
    </citation>
    <scope>NUCLEOTIDE SEQUENCE</scope>
    <source>
        <strain evidence="1">Irish</strain>
        <tissue evidence="1">Whole body</tissue>
    </source>
</reference>
<gene>
    <name evidence="1" type="ORF">PV328_001192</name>
</gene>